<dbReference type="EMBL" id="KZ821304">
    <property type="protein sequence ID" value="PYH40067.1"/>
    <property type="molecule type" value="Genomic_DNA"/>
</dbReference>
<dbReference type="AlphaFoldDB" id="A0A318Z189"/>
<sequence>MHILFTACIIRDLDSQDSKAINQFCPSFFAISPFDQKEKFTLLLPYYPNPSLTSLTKRIQLVIGIMCTSLYVQYTCGCKKEMEFVQCTNRQGTNVKCKPVRKELGRESPNHCRGHLVIPDAPKKYFSDEELQD</sequence>
<name>A0A318Z189_9EURO</name>
<gene>
    <name evidence="1" type="ORF">BP01DRAFT_234948</name>
</gene>
<dbReference type="OrthoDB" id="3819893at2759"/>
<organism evidence="1 2">
    <name type="scientific">Aspergillus saccharolyticus JOP 1030-1</name>
    <dbReference type="NCBI Taxonomy" id="1450539"/>
    <lineage>
        <taxon>Eukaryota</taxon>
        <taxon>Fungi</taxon>
        <taxon>Dikarya</taxon>
        <taxon>Ascomycota</taxon>
        <taxon>Pezizomycotina</taxon>
        <taxon>Eurotiomycetes</taxon>
        <taxon>Eurotiomycetidae</taxon>
        <taxon>Eurotiales</taxon>
        <taxon>Aspergillaceae</taxon>
        <taxon>Aspergillus</taxon>
        <taxon>Aspergillus subgen. Circumdati</taxon>
    </lineage>
</organism>
<reference evidence="1 2" key="1">
    <citation type="submission" date="2016-12" db="EMBL/GenBank/DDBJ databases">
        <title>The genomes of Aspergillus section Nigri reveals drivers in fungal speciation.</title>
        <authorList>
            <consortium name="DOE Joint Genome Institute"/>
            <person name="Vesth T.C."/>
            <person name="Nybo J."/>
            <person name="Theobald S."/>
            <person name="Brandl J."/>
            <person name="Frisvad J.C."/>
            <person name="Nielsen K.F."/>
            <person name="Lyhne E.K."/>
            <person name="Kogle M.E."/>
            <person name="Kuo A."/>
            <person name="Riley R."/>
            <person name="Clum A."/>
            <person name="Nolan M."/>
            <person name="Lipzen A."/>
            <person name="Salamov A."/>
            <person name="Henrissat B."/>
            <person name="Wiebenga A."/>
            <person name="De Vries R.P."/>
            <person name="Grigoriev I.V."/>
            <person name="Mortensen U.H."/>
            <person name="Andersen M.R."/>
            <person name="Baker S.E."/>
        </authorList>
    </citation>
    <scope>NUCLEOTIDE SEQUENCE [LARGE SCALE GENOMIC DNA]</scope>
    <source>
        <strain evidence="1 2">JOP 1030-1</strain>
    </source>
</reference>
<dbReference type="RefSeq" id="XP_025426049.1">
    <property type="nucleotide sequence ID" value="XM_025571227.1"/>
</dbReference>
<evidence type="ECO:0000313" key="2">
    <source>
        <dbReference type="Proteomes" id="UP000248349"/>
    </source>
</evidence>
<accession>A0A318Z189</accession>
<dbReference type="Proteomes" id="UP000248349">
    <property type="component" value="Unassembled WGS sequence"/>
</dbReference>
<protein>
    <submittedName>
        <fullName evidence="1">Uncharacterized protein</fullName>
    </submittedName>
</protein>
<keyword evidence="2" id="KW-1185">Reference proteome</keyword>
<evidence type="ECO:0000313" key="1">
    <source>
        <dbReference type="EMBL" id="PYH40067.1"/>
    </source>
</evidence>
<dbReference type="GeneID" id="37072455"/>
<proteinExistence type="predicted"/>